<dbReference type="STRING" id="1149755.A0A2J6SAF5"/>
<evidence type="ECO:0000256" key="1">
    <source>
        <dbReference type="SAM" id="MobiDB-lite"/>
    </source>
</evidence>
<evidence type="ECO:0000313" key="3">
    <source>
        <dbReference type="Proteomes" id="UP000235786"/>
    </source>
</evidence>
<feature type="compositionally biased region" description="Polar residues" evidence="1">
    <location>
        <begin position="157"/>
        <end position="167"/>
    </location>
</feature>
<proteinExistence type="predicted"/>
<name>A0A2J6SAF5_HYAVF</name>
<organism evidence="2 3">
    <name type="scientific">Hyaloscypha variabilis (strain UAMH 11265 / GT02V1 / F)</name>
    <name type="common">Meliniomyces variabilis</name>
    <dbReference type="NCBI Taxonomy" id="1149755"/>
    <lineage>
        <taxon>Eukaryota</taxon>
        <taxon>Fungi</taxon>
        <taxon>Dikarya</taxon>
        <taxon>Ascomycota</taxon>
        <taxon>Pezizomycotina</taxon>
        <taxon>Leotiomycetes</taxon>
        <taxon>Helotiales</taxon>
        <taxon>Hyaloscyphaceae</taxon>
        <taxon>Hyaloscypha</taxon>
        <taxon>Hyaloscypha variabilis</taxon>
    </lineage>
</organism>
<feature type="compositionally biased region" description="Gly residues" evidence="1">
    <location>
        <begin position="85"/>
        <end position="96"/>
    </location>
</feature>
<dbReference type="EMBL" id="KZ613938">
    <property type="protein sequence ID" value="PMD47736.1"/>
    <property type="molecule type" value="Genomic_DNA"/>
</dbReference>
<protein>
    <submittedName>
        <fullName evidence="2">Uncharacterized protein</fullName>
    </submittedName>
</protein>
<feature type="compositionally biased region" description="Basic and acidic residues" evidence="1">
    <location>
        <begin position="310"/>
        <end position="334"/>
    </location>
</feature>
<feature type="compositionally biased region" description="Pro residues" evidence="1">
    <location>
        <begin position="21"/>
        <end position="33"/>
    </location>
</feature>
<feature type="compositionally biased region" description="Low complexity" evidence="1">
    <location>
        <begin position="449"/>
        <end position="471"/>
    </location>
</feature>
<feature type="compositionally biased region" description="Low complexity" evidence="1">
    <location>
        <begin position="9"/>
        <end position="20"/>
    </location>
</feature>
<dbReference type="OrthoDB" id="2530523at2759"/>
<feature type="compositionally biased region" description="Polar residues" evidence="1">
    <location>
        <begin position="203"/>
        <end position="233"/>
    </location>
</feature>
<feature type="region of interest" description="Disordered" evidence="1">
    <location>
        <begin position="357"/>
        <end position="421"/>
    </location>
</feature>
<feature type="compositionally biased region" description="Polar residues" evidence="1">
    <location>
        <begin position="139"/>
        <end position="150"/>
    </location>
</feature>
<reference evidence="2 3" key="1">
    <citation type="submission" date="2016-04" db="EMBL/GenBank/DDBJ databases">
        <title>A degradative enzymes factory behind the ericoid mycorrhizal symbiosis.</title>
        <authorList>
            <consortium name="DOE Joint Genome Institute"/>
            <person name="Martino E."/>
            <person name="Morin E."/>
            <person name="Grelet G."/>
            <person name="Kuo A."/>
            <person name="Kohler A."/>
            <person name="Daghino S."/>
            <person name="Barry K."/>
            <person name="Choi C."/>
            <person name="Cichocki N."/>
            <person name="Clum A."/>
            <person name="Copeland A."/>
            <person name="Hainaut M."/>
            <person name="Haridas S."/>
            <person name="Labutti K."/>
            <person name="Lindquist E."/>
            <person name="Lipzen A."/>
            <person name="Khouja H.-R."/>
            <person name="Murat C."/>
            <person name="Ohm R."/>
            <person name="Olson A."/>
            <person name="Spatafora J."/>
            <person name="Veneault-Fourrey C."/>
            <person name="Henrissat B."/>
            <person name="Grigoriev I."/>
            <person name="Martin F."/>
            <person name="Perotto S."/>
        </authorList>
    </citation>
    <scope>NUCLEOTIDE SEQUENCE [LARGE SCALE GENOMIC DNA]</scope>
    <source>
        <strain evidence="2 3">F</strain>
    </source>
</reference>
<evidence type="ECO:0000313" key="2">
    <source>
        <dbReference type="EMBL" id="PMD47736.1"/>
    </source>
</evidence>
<feature type="compositionally biased region" description="Basic and acidic residues" evidence="1">
    <location>
        <begin position="395"/>
        <end position="420"/>
    </location>
</feature>
<accession>A0A2J6SAF5</accession>
<feature type="compositionally biased region" description="Low complexity" evidence="1">
    <location>
        <begin position="34"/>
        <end position="47"/>
    </location>
</feature>
<feature type="region of interest" description="Disordered" evidence="1">
    <location>
        <begin position="1"/>
        <end position="99"/>
    </location>
</feature>
<feature type="region of interest" description="Disordered" evidence="1">
    <location>
        <begin position="289"/>
        <end position="334"/>
    </location>
</feature>
<feature type="region of interest" description="Disordered" evidence="1">
    <location>
        <begin position="139"/>
        <end position="261"/>
    </location>
</feature>
<gene>
    <name evidence="2" type="ORF">L207DRAFT_506692</name>
</gene>
<dbReference type="Proteomes" id="UP000235786">
    <property type="component" value="Unassembled WGS sequence"/>
</dbReference>
<feature type="compositionally biased region" description="Low complexity" evidence="1">
    <location>
        <begin position="495"/>
        <end position="511"/>
    </location>
</feature>
<dbReference type="AlphaFoldDB" id="A0A2J6SAF5"/>
<feature type="region of interest" description="Disordered" evidence="1">
    <location>
        <begin position="435"/>
        <end position="511"/>
    </location>
</feature>
<feature type="compositionally biased region" description="Polar residues" evidence="1">
    <location>
        <begin position="241"/>
        <end position="251"/>
    </location>
</feature>
<keyword evidence="3" id="KW-1185">Reference proteome</keyword>
<sequence>MYAPAYGYGPANPSASAPGAPFNPNPNPNPNGAPPLHLQSQAQLQQSPHHHPQQPQPGHQPQHLMYNPQQYGGGVSPAPHQSPYGGAGQPGPGMGANAGAMGMMQNNGMAHMPGGVPTYQTPYSSSPYGGNMPASSGANISFMPTTSNAPSFPMNAPNMNPQHQGQRMQPPSSSTPTQPGPRAAPFGNVSQNTPPNAAAQAQFSTPQNQNQTHLQTPNNNQGAQAGTVITPQTPNFPPGSQGANAGSNIATPLSPGSEAREKERVTLLLEINRELLQECMRLNSIAEAKAQAETEKNEAASATASPNGPQKDKEEKEKEKAEKPPPKQTRDYLTREYYECMRRLQYNLAYLAAIADRSHKPSSQIPAHPAIMFAPPPSQKPSGQHTPSSISSPTTKKEDSSEDKKPDQDVKRPEEMEAERALAVGDLYKKLQALFPGVDPKKEPPVARNQQQMQAQAQKQNAAAVQGNAGMNVGGGDANAQQKAQNDLLRQKMMQQQQQQQAQQQGQVQNR</sequence>